<dbReference type="InterPro" id="IPR040007">
    <property type="entry name" value="Tho2"/>
</dbReference>
<protein>
    <recommendedName>
        <fullName evidence="3">THO complex subunit 2</fullName>
    </recommendedName>
</protein>
<comment type="subcellular location">
    <subcellularLocation>
        <location evidence="1">Nucleus</location>
    </subcellularLocation>
</comment>
<dbReference type="PANTHER" id="PTHR21597:SF0">
    <property type="entry name" value="THO COMPLEX SUBUNIT 2"/>
    <property type="match status" value="1"/>
</dbReference>
<evidence type="ECO:0000256" key="4">
    <source>
        <dbReference type="ARBA" id="ARBA00023242"/>
    </source>
</evidence>
<evidence type="ECO:0000313" key="11">
    <source>
        <dbReference type="Proteomes" id="UP000000314"/>
    </source>
</evidence>
<gene>
    <name evidence="10" type="ordered locus">PAS_chr1-1_0255</name>
</gene>
<feature type="compositionally biased region" description="Polar residues" evidence="6">
    <location>
        <begin position="1"/>
        <end position="15"/>
    </location>
</feature>
<dbReference type="RefSeq" id="XP_002489906.1">
    <property type="nucleotide sequence ID" value="XM_002489861.1"/>
</dbReference>
<feature type="compositionally biased region" description="Polar residues" evidence="6">
    <location>
        <begin position="1525"/>
        <end position="1539"/>
    </location>
</feature>
<name>C4QWK2_KOMPG</name>
<keyword evidence="4" id="KW-0539">Nucleus</keyword>
<dbReference type="KEGG" id="ppa:PAS_chr1-1_0255"/>
<feature type="compositionally biased region" description="Basic and acidic residues" evidence="6">
    <location>
        <begin position="1489"/>
        <end position="1524"/>
    </location>
</feature>
<feature type="region of interest" description="Disordered" evidence="6">
    <location>
        <begin position="1"/>
        <end position="34"/>
    </location>
</feature>
<dbReference type="eggNOG" id="KOG1874">
    <property type="taxonomic scope" value="Eukaryota"/>
</dbReference>
<keyword evidence="5" id="KW-0175">Coiled coil</keyword>
<evidence type="ECO:0000313" key="10">
    <source>
        <dbReference type="EMBL" id="CAY67625.1"/>
    </source>
</evidence>
<evidence type="ECO:0000256" key="6">
    <source>
        <dbReference type="SAM" id="MobiDB-lite"/>
    </source>
</evidence>
<evidence type="ECO:0000256" key="2">
    <source>
        <dbReference type="ARBA" id="ARBA00007857"/>
    </source>
</evidence>
<sequence>MTEQVVSKEQPSATESPMDVDVQGDTPVLGTNDSNTKDIPEFWLFFSDNVVSSWDSEGQQEISRQLDEKEQNFETIVYETLMIVKDFPKRLSIEKLQSFLNELLKDNFKRSETFVLLFNCLTVNDNMIQLLKSLDIETSIKLDHLERTTLEKLQLTSRSYKQKTFAYLRDNVYSFENFTLLGESNEGYSRLVLLLTEYFKGENTKYVIPIMVDDVLKIMNHFQLDSVKCLDLIFTISATYSLNRLELILDFLKQTPFWPEKIVQHQNKLDIEAVFKNISNKNDSGGSLISSQLVASKITRYNTDELTVTNEFFLFVSVLIHIGFLKFSVIFDSLSDQPDDAAEKLYEIYKRMTEVNIFEASASALALAGPLPDDDDLDNSNGDDVTMKDASEPNPVKQLSPMEEFQILSKQRNSAKIELLKSFLSIGLYMESLLILSKYPYLPLVDDQIADLINRFVSACINDYYESSTHHTLHLKDILEPTANSHSARIMTFDPFEKEVSGKKTIFFFDWKALLPEITTREEFVKLCHELLHFNSFRLTRDPILLSKICRIIYHDISKHGKSQEVLDYWLPFYRSFILPCFPLLEENCPLIQELFRIIAEYPLEVRYNLYGDLHYNISKNVPEIKLPYNRAEKQTKNALKRLSNTNIQTMTRKLAKIALSNPIPCLLVIVQQLESYDNLNELIVDVSKYFNDFTWDVLPFIILIRLTVNRPHYQPDGINISQWLQSLSVFLGEISTSSSLMNIKPLLVFIIKLLYRDNSLVLPILNQLLLSMGGIQKTSNLTSTQIIQLNSEHSLKRIIYSVIQDKRLLKTRPASRLVASLLRTGGLSEIFVLLCQLMTKLQLDVDKNHQFLKVLGQRIDDLSSLIQLFTEFIFSFVTPDKFKQNFPSLLELCSDFNIDVAWAFELWRNFSKEYNVEIIQRIKPDYNWKYLTPQLYAFFWNLSLYDVDYSPELYDDAIKKVELQIAKIETQIKTASRTVTGANIQVLKKELSELAHSQSNIPLDKERHKKHSENFKREVQEARQEWFKDFGIDNAADQTAAFLSYCILPRATHSSFDAVTAGKAIFFLYEHCPKNFHLISLLQQLFSGRFLHQALFTSTSSEAENLGIFYSYVLEELNKWRVPDEYPLSDCEHDKFLETLFNWHADLLADISKALKAENFMSLHNAIVFLKTPASLFPTVESHCESLLFTLDQIISNDTRGDILLPARSLSGLIKARRSSWILGWDFYAMDLKQKQFLLLKKRAINRIRIEKRRKAEEEARKIEMEKNKAPNAYGLASLPVRKVVKIKTTIESPTTLNSVDFSDNKKQAEKQYENGKSKEGTKKAKLPEGPKKEHKRTKEEKRERQKEKERVRMKDKEKQQEKEGDIEKDTDKVTEKENKKESPKEKENEKAPEKRVEEVSSEGKGKEIKDREQERPRSSENDLKEDSSKRRVDTKSDTPPHSNQDNSEVKAPGKSTRELLEARLKQEKEFARQKNQTGGKNNSRPPSRSEKEAESTDVRTESRNDFRGDVKKEIPRFPRRNEYPSSRNYQRPVSTVSRGLPQGPARDRQDSDKPLPPPSQPPPGPYSTSRGPSYSGRGGPRQPQSQTFQSRDRGNQSGFRDRKRHRDDTDYYSRGKRTYDSKGSNYHDREKRYD</sequence>
<dbReference type="OMA" id="QERWTCI"/>
<dbReference type="Pfam" id="PF11732">
    <property type="entry name" value="Thoc2"/>
    <property type="match status" value="1"/>
</dbReference>
<evidence type="ECO:0000256" key="1">
    <source>
        <dbReference type="ARBA" id="ARBA00004123"/>
    </source>
</evidence>
<dbReference type="GeneID" id="8196757"/>
<evidence type="ECO:0000259" key="8">
    <source>
        <dbReference type="Pfam" id="PF11732"/>
    </source>
</evidence>
<feature type="compositionally biased region" description="Basic and acidic residues" evidence="6">
    <location>
        <begin position="1608"/>
        <end position="1636"/>
    </location>
</feature>
<dbReference type="InParanoid" id="C4QWK2"/>
<feature type="domain" description="THO complex subunitTHOC2 C-terminal" evidence="7">
    <location>
        <begin position="929"/>
        <end position="1214"/>
    </location>
</feature>
<feature type="compositionally biased region" description="Pro residues" evidence="6">
    <location>
        <begin position="1556"/>
        <end position="1567"/>
    </location>
</feature>
<evidence type="ECO:0000256" key="3">
    <source>
        <dbReference type="ARBA" id="ARBA00019596"/>
    </source>
</evidence>
<feature type="compositionally biased region" description="Basic and acidic residues" evidence="6">
    <location>
        <begin position="1304"/>
        <end position="1440"/>
    </location>
</feature>
<dbReference type="FunCoup" id="C4QWK2">
    <property type="interactions" value="632"/>
</dbReference>
<dbReference type="Pfam" id="PF11262">
    <property type="entry name" value="Tho2"/>
    <property type="match status" value="1"/>
</dbReference>
<dbReference type="HOGENOM" id="CLU_242994_0_0_1"/>
<proteinExistence type="inferred from homology"/>
<dbReference type="GO" id="GO:0003729">
    <property type="term" value="F:mRNA binding"/>
    <property type="evidence" value="ECO:0007669"/>
    <property type="project" value="TreeGrafter"/>
</dbReference>
<feature type="domain" description="THO complex subunit 2 N-terminal" evidence="9">
    <location>
        <begin position="46"/>
        <end position="653"/>
    </location>
</feature>
<dbReference type="GO" id="GO:0006406">
    <property type="term" value="P:mRNA export from nucleus"/>
    <property type="evidence" value="ECO:0007669"/>
    <property type="project" value="InterPro"/>
</dbReference>
<feature type="coiled-coil region" evidence="5">
    <location>
        <begin position="1242"/>
        <end position="1269"/>
    </location>
</feature>
<comment type="similarity">
    <text evidence="2">Belongs to the THOC2 family.</text>
</comment>
<dbReference type="SMR" id="C4QWK2"/>
<feature type="region of interest" description="Disordered" evidence="6">
    <location>
        <begin position="373"/>
        <end position="396"/>
    </location>
</feature>
<dbReference type="PANTHER" id="PTHR21597">
    <property type="entry name" value="THO2 PROTEIN"/>
    <property type="match status" value="1"/>
</dbReference>
<feature type="compositionally biased region" description="Low complexity" evidence="6">
    <location>
        <begin position="1568"/>
        <end position="1577"/>
    </location>
</feature>
<dbReference type="GO" id="GO:0006397">
    <property type="term" value="P:mRNA processing"/>
    <property type="evidence" value="ECO:0007669"/>
    <property type="project" value="InterPro"/>
</dbReference>
<feature type="region of interest" description="Disordered" evidence="6">
    <location>
        <begin position="1297"/>
        <end position="1636"/>
    </location>
</feature>
<dbReference type="Proteomes" id="UP000000314">
    <property type="component" value="Chromosome 1"/>
</dbReference>
<dbReference type="EMBL" id="FN392319">
    <property type="protein sequence ID" value="CAY67625.1"/>
    <property type="molecule type" value="Genomic_DNA"/>
</dbReference>
<dbReference type="InterPro" id="IPR032302">
    <property type="entry name" value="THOC2_N"/>
</dbReference>
<dbReference type="OrthoDB" id="29024at2759"/>
<feature type="compositionally biased region" description="Polar residues" evidence="6">
    <location>
        <begin position="1475"/>
        <end position="1488"/>
    </location>
</feature>
<dbReference type="GO" id="GO:0000445">
    <property type="term" value="C:THO complex part of transcription export complex"/>
    <property type="evidence" value="ECO:0007669"/>
    <property type="project" value="TreeGrafter"/>
</dbReference>
<evidence type="ECO:0000259" key="7">
    <source>
        <dbReference type="Pfam" id="PF11262"/>
    </source>
</evidence>
<feature type="domain" description="THO complex subunitTHOC2 N-terminal" evidence="8">
    <location>
        <begin position="655"/>
        <end position="729"/>
    </location>
</feature>
<dbReference type="InterPro" id="IPR021418">
    <property type="entry name" value="THO_THOC2_C"/>
</dbReference>
<dbReference type="Pfam" id="PF16134">
    <property type="entry name" value="THOC2_N"/>
    <property type="match status" value="1"/>
</dbReference>
<dbReference type="STRING" id="644223.C4QWK2"/>
<feature type="compositionally biased region" description="Basic and acidic residues" evidence="6">
    <location>
        <begin position="1457"/>
        <end position="1474"/>
    </location>
</feature>
<accession>C4QWK2</accession>
<organism evidence="10 11">
    <name type="scientific">Komagataella phaffii (strain GS115 / ATCC 20864)</name>
    <name type="common">Yeast</name>
    <name type="synonym">Pichia pastoris</name>
    <dbReference type="NCBI Taxonomy" id="644223"/>
    <lineage>
        <taxon>Eukaryota</taxon>
        <taxon>Fungi</taxon>
        <taxon>Dikarya</taxon>
        <taxon>Ascomycota</taxon>
        <taxon>Saccharomycotina</taxon>
        <taxon>Pichiomycetes</taxon>
        <taxon>Pichiales</taxon>
        <taxon>Pichiaceae</taxon>
        <taxon>Komagataella</taxon>
    </lineage>
</organism>
<evidence type="ECO:0000259" key="9">
    <source>
        <dbReference type="Pfam" id="PF16134"/>
    </source>
</evidence>
<dbReference type="InterPro" id="IPR021726">
    <property type="entry name" value="THO_THOC2_N"/>
</dbReference>
<evidence type="ECO:0000256" key="5">
    <source>
        <dbReference type="SAM" id="Coils"/>
    </source>
</evidence>
<keyword evidence="11" id="KW-1185">Reference proteome</keyword>
<reference evidence="10 11" key="1">
    <citation type="journal article" date="2009" name="Nat. Biotechnol.">
        <title>Genome sequence of the recombinant protein production host Pichia pastoris.</title>
        <authorList>
            <person name="De Schutter K."/>
            <person name="Lin Y.C."/>
            <person name="Tiels P."/>
            <person name="Van Hecke A."/>
            <person name="Glinka S."/>
            <person name="Weber-Lehmann J."/>
            <person name="Rouze P."/>
            <person name="Van de Peer Y."/>
            <person name="Callewaert N."/>
        </authorList>
    </citation>
    <scope>NUCLEOTIDE SEQUENCE [LARGE SCALE GENOMIC DNA]</scope>
    <source>
        <strain evidence="11">GS115 / ATCC 20864</strain>
    </source>
</reference>